<name>A0A9J6PBN9_9CLOT</name>
<reference evidence="2" key="1">
    <citation type="journal article" date="2021" name="mSystems">
        <title>Bacteria and Archaea Synergistically Convert Glycine Betaine to Biogenic Methane in the Formosa Cold Seep of the South China Sea.</title>
        <authorList>
            <person name="Li L."/>
            <person name="Zhang W."/>
            <person name="Zhang S."/>
            <person name="Song L."/>
            <person name="Sun Q."/>
            <person name="Zhang H."/>
            <person name="Xiang H."/>
            <person name="Dong X."/>
        </authorList>
    </citation>
    <scope>NUCLEOTIDE SEQUENCE</scope>
    <source>
        <strain evidence="2">ZWT</strain>
    </source>
</reference>
<dbReference type="InterPro" id="IPR011009">
    <property type="entry name" value="Kinase-like_dom_sf"/>
</dbReference>
<evidence type="ECO:0000259" key="1">
    <source>
        <dbReference type="Pfam" id="PF01636"/>
    </source>
</evidence>
<accession>A0A9J6PBN9</accession>
<dbReference type="Gene3D" id="3.90.1200.10">
    <property type="match status" value="1"/>
</dbReference>
<reference evidence="2" key="2">
    <citation type="submission" date="2021-04" db="EMBL/GenBank/DDBJ databases">
        <authorList>
            <person name="Dong X."/>
        </authorList>
    </citation>
    <scope>NUCLEOTIDE SEQUENCE</scope>
    <source>
        <strain evidence="2">ZWT</strain>
    </source>
</reference>
<keyword evidence="3" id="KW-1185">Reference proteome</keyword>
<feature type="domain" description="Aminoglycoside phosphotransferase" evidence="1">
    <location>
        <begin position="121"/>
        <end position="236"/>
    </location>
</feature>
<dbReference type="Pfam" id="PF01636">
    <property type="entry name" value="APH"/>
    <property type="match status" value="1"/>
</dbReference>
<comment type="caution">
    <text evidence="2">The sequence shown here is derived from an EMBL/GenBank/DDBJ whole genome shotgun (WGS) entry which is preliminary data.</text>
</comment>
<organism evidence="2 3">
    <name type="scientific">Oceanirhabdus seepicola</name>
    <dbReference type="NCBI Taxonomy" id="2828781"/>
    <lineage>
        <taxon>Bacteria</taxon>
        <taxon>Bacillati</taxon>
        <taxon>Bacillota</taxon>
        <taxon>Clostridia</taxon>
        <taxon>Eubacteriales</taxon>
        <taxon>Clostridiaceae</taxon>
        <taxon>Oceanirhabdus</taxon>
    </lineage>
</organism>
<proteinExistence type="predicted"/>
<dbReference type="Proteomes" id="UP001056429">
    <property type="component" value="Unassembled WGS sequence"/>
</dbReference>
<evidence type="ECO:0000313" key="2">
    <source>
        <dbReference type="EMBL" id="MCM1992541.1"/>
    </source>
</evidence>
<dbReference type="AlphaFoldDB" id="A0A9J6PBN9"/>
<gene>
    <name evidence="2" type="ORF">KDK92_22735</name>
</gene>
<dbReference type="InterPro" id="IPR002575">
    <property type="entry name" value="Aminoglycoside_PTrfase"/>
</dbReference>
<evidence type="ECO:0000313" key="3">
    <source>
        <dbReference type="Proteomes" id="UP001056429"/>
    </source>
</evidence>
<dbReference type="SUPFAM" id="SSF56112">
    <property type="entry name" value="Protein kinase-like (PK-like)"/>
    <property type="match status" value="1"/>
</dbReference>
<sequence length="335" mass="39674">MFKNKEIIDICHEFGVICNHISDVIDTSHNEEDRRYNYKINHKYFLKINSSKVISERFLNDIVKLVKRYRTIGTYCPGLIRSKYGMLSYEYRKDDTQYTCYIEECALYSFYEAGEQVDYEFKKTVVKHLGKFATQFTDVDLSRTRSMWSLIELGPFDTDRDEKQENLDMLINTLQGEGYDEVAEKLVVLNKASRSRIERKLSRLPRCVYQGDLNNSNILVDDRGEFKGIIDFNMFGTEVNINCFLNEAMYYLTIEDFKTLTAKEIFNKMEKVQDSLMIEILEKYTLNSIELEVLHDYKRVIYMSFYPNVMLWINLISKRKMEGKVIELINIILTM</sequence>
<dbReference type="EMBL" id="JAGSOJ010000006">
    <property type="protein sequence ID" value="MCM1992541.1"/>
    <property type="molecule type" value="Genomic_DNA"/>
</dbReference>
<dbReference type="RefSeq" id="WP_250861703.1">
    <property type="nucleotide sequence ID" value="NZ_JAGSOJ010000006.1"/>
</dbReference>
<protein>
    <submittedName>
        <fullName evidence="2">Phosphotransferase</fullName>
    </submittedName>
</protein>